<dbReference type="SUPFAM" id="SSF48452">
    <property type="entry name" value="TPR-like"/>
    <property type="match status" value="1"/>
</dbReference>
<dbReference type="Gene3D" id="1.25.40.10">
    <property type="entry name" value="Tetratricopeptide repeat domain"/>
    <property type="match status" value="3"/>
</dbReference>
<dbReference type="GO" id="GO:0003723">
    <property type="term" value="F:RNA binding"/>
    <property type="evidence" value="ECO:0007669"/>
    <property type="project" value="InterPro"/>
</dbReference>
<protein>
    <recommendedName>
        <fullName evidence="6">Pentacotripeptide-repeat region of PRORP domain-containing protein</fullName>
    </recommendedName>
</protein>
<dbReference type="Pfam" id="PF13041">
    <property type="entry name" value="PPR_2"/>
    <property type="match status" value="1"/>
</dbReference>
<dbReference type="FunFam" id="1.25.40.10:FF:002973">
    <property type="entry name" value="Pentatricopeptide repeat-containing protein"/>
    <property type="match status" value="1"/>
</dbReference>
<reference evidence="4" key="5">
    <citation type="journal article" date="2021" name="G3 (Bethesda)">
        <title>Aegilops tauschii genome assembly Aet v5.0 features greater sequence contiguity and improved annotation.</title>
        <authorList>
            <person name="Wang L."/>
            <person name="Zhu T."/>
            <person name="Rodriguez J.C."/>
            <person name="Deal K.R."/>
            <person name="Dubcovsky J."/>
            <person name="McGuire P.E."/>
            <person name="Lux T."/>
            <person name="Spannagl M."/>
            <person name="Mayer K.F.X."/>
            <person name="Baldrich P."/>
            <person name="Meyers B.C."/>
            <person name="Huo N."/>
            <person name="Gu Y.Q."/>
            <person name="Zhou H."/>
            <person name="Devos K.M."/>
            <person name="Bennetzen J.L."/>
            <person name="Unver T."/>
            <person name="Budak H."/>
            <person name="Gulick P.J."/>
            <person name="Galiba G."/>
            <person name="Kalapos B."/>
            <person name="Nelson D.R."/>
            <person name="Li P."/>
            <person name="You F.M."/>
            <person name="Luo M.C."/>
            <person name="Dvorak J."/>
        </authorList>
    </citation>
    <scope>NUCLEOTIDE SEQUENCE [LARGE SCALE GENOMIC DNA]</scope>
    <source>
        <strain evidence="4">cv. AL8/78</strain>
    </source>
</reference>
<dbReference type="InterPro" id="IPR046960">
    <property type="entry name" value="PPR_At4g14850-like_plant"/>
</dbReference>
<evidence type="ECO:0000313" key="5">
    <source>
        <dbReference type="Proteomes" id="UP000015105"/>
    </source>
</evidence>
<sequence length="539" mass="59875">TEKKEVPRGATATMLPAPPPFSHSEFVGVLSRCATLAHLKQLHAHSVVTARAATQPTTFHLLRFASLRLSCLPYARRLFDSTPYPNVFLYSAMLSAYAAASPAQAYARDALALFLRMLRRGRSAPNQFVYPLVLRAACVVGIQLVRSIHSHAYKSGFHAHDVVRTSLLDGYSRYGLMLDARKLFDGLTERNVVSWTALLSGYTRAGKVGDAIVLFERMPERDVAAWNAMIAGCTQNGLFLEALGICSRMVEEGFWPNGTTVACLLSACGHLGMLKIGKVIHGYAWRSCVGFGSSVVNGLIDMYGKCGTLKAARWMFDEFSDKSLTTWNCLINCLALHGHSKSAIAVFGEMRDSGIEPDEVTFVGLLNACTHGGFVDEGLMYFELMCDELRIEPEIEHYGCIIDLLGRAARFEDVMNVIKDMKVQPDEVIWGSLLNACRIHRQLELAEFAIRKLLQLNPNNVNYVVMLANLYSEGGSWEQVMKVRKLMQEDMGKKVPGCSWIEVDRKTHMFYSGDDTHPVSEDICNTLVELVASMEMCLD</sequence>
<organism evidence="4 5">
    <name type="scientific">Aegilops tauschii subsp. strangulata</name>
    <name type="common">Goatgrass</name>
    <dbReference type="NCBI Taxonomy" id="200361"/>
    <lineage>
        <taxon>Eukaryota</taxon>
        <taxon>Viridiplantae</taxon>
        <taxon>Streptophyta</taxon>
        <taxon>Embryophyta</taxon>
        <taxon>Tracheophyta</taxon>
        <taxon>Spermatophyta</taxon>
        <taxon>Magnoliopsida</taxon>
        <taxon>Liliopsida</taxon>
        <taxon>Poales</taxon>
        <taxon>Poaceae</taxon>
        <taxon>BOP clade</taxon>
        <taxon>Pooideae</taxon>
        <taxon>Triticodae</taxon>
        <taxon>Triticeae</taxon>
        <taxon>Triticinae</taxon>
        <taxon>Aegilops</taxon>
    </lineage>
</organism>
<feature type="repeat" description="PPR" evidence="3">
    <location>
        <begin position="191"/>
        <end position="225"/>
    </location>
</feature>
<dbReference type="PANTHER" id="PTHR47926">
    <property type="entry name" value="PENTATRICOPEPTIDE REPEAT-CONTAINING PROTEIN"/>
    <property type="match status" value="1"/>
</dbReference>
<dbReference type="InterPro" id="IPR046848">
    <property type="entry name" value="E_motif"/>
</dbReference>
<reference evidence="5" key="2">
    <citation type="journal article" date="2017" name="Nat. Plants">
        <title>The Aegilops tauschii genome reveals multiple impacts of transposons.</title>
        <authorList>
            <person name="Zhao G."/>
            <person name="Zou C."/>
            <person name="Li K."/>
            <person name="Wang K."/>
            <person name="Li T."/>
            <person name="Gao L."/>
            <person name="Zhang X."/>
            <person name="Wang H."/>
            <person name="Yang Z."/>
            <person name="Liu X."/>
            <person name="Jiang W."/>
            <person name="Mao L."/>
            <person name="Kong X."/>
            <person name="Jiao Y."/>
            <person name="Jia J."/>
        </authorList>
    </citation>
    <scope>NUCLEOTIDE SEQUENCE [LARGE SCALE GENOMIC DNA]</scope>
    <source>
        <strain evidence="5">cv. AL8/78</strain>
    </source>
</reference>
<dbReference type="PANTHER" id="PTHR47926:SF453">
    <property type="entry name" value="PENTATRICOPEPTIDE REPEAT (PPR) SUPERFAMILY PROTEIN"/>
    <property type="match status" value="1"/>
</dbReference>
<reference evidence="4" key="3">
    <citation type="journal article" date="2017" name="Nature">
        <title>Genome sequence of the progenitor of the wheat D genome Aegilops tauschii.</title>
        <authorList>
            <person name="Luo M.C."/>
            <person name="Gu Y.Q."/>
            <person name="Puiu D."/>
            <person name="Wang H."/>
            <person name="Twardziok S.O."/>
            <person name="Deal K.R."/>
            <person name="Huo N."/>
            <person name="Zhu T."/>
            <person name="Wang L."/>
            <person name="Wang Y."/>
            <person name="McGuire P.E."/>
            <person name="Liu S."/>
            <person name="Long H."/>
            <person name="Ramasamy R.K."/>
            <person name="Rodriguez J.C."/>
            <person name="Van S.L."/>
            <person name="Yuan L."/>
            <person name="Wang Z."/>
            <person name="Xia Z."/>
            <person name="Xiao L."/>
            <person name="Anderson O.D."/>
            <person name="Ouyang S."/>
            <person name="Liang Y."/>
            <person name="Zimin A.V."/>
            <person name="Pertea G."/>
            <person name="Qi P."/>
            <person name="Bennetzen J.L."/>
            <person name="Dai X."/>
            <person name="Dawson M.W."/>
            <person name="Muller H.G."/>
            <person name="Kugler K."/>
            <person name="Rivarola-Duarte L."/>
            <person name="Spannagl M."/>
            <person name="Mayer K.F.X."/>
            <person name="Lu F.H."/>
            <person name="Bevan M.W."/>
            <person name="Leroy P."/>
            <person name="Li P."/>
            <person name="You F.M."/>
            <person name="Sun Q."/>
            <person name="Liu Z."/>
            <person name="Lyons E."/>
            <person name="Wicker T."/>
            <person name="Salzberg S.L."/>
            <person name="Devos K.M."/>
            <person name="Dvorak J."/>
        </authorList>
    </citation>
    <scope>NUCLEOTIDE SEQUENCE [LARGE SCALE GENOMIC DNA]</scope>
    <source>
        <strain evidence="4">cv. AL8/78</strain>
    </source>
</reference>
<evidence type="ECO:0000256" key="2">
    <source>
        <dbReference type="ARBA" id="ARBA00022946"/>
    </source>
</evidence>
<dbReference type="GO" id="GO:0016556">
    <property type="term" value="P:mRNA modification"/>
    <property type="evidence" value="ECO:0007669"/>
    <property type="project" value="UniProtKB-ARBA"/>
</dbReference>
<accession>A0A453P3R0</accession>
<dbReference type="FunFam" id="1.25.40.10:FF:000277">
    <property type="entry name" value="Pentatricopeptide repeat-containing protein, mitochondrial"/>
    <property type="match status" value="1"/>
</dbReference>
<dbReference type="STRING" id="200361.A0A453P3R0"/>
<name>A0A453P3R0_AEGTS</name>
<evidence type="ECO:0000256" key="1">
    <source>
        <dbReference type="ARBA" id="ARBA00022737"/>
    </source>
</evidence>
<dbReference type="InterPro" id="IPR002885">
    <property type="entry name" value="PPR_rpt"/>
</dbReference>
<keyword evidence="2" id="KW-0809">Transit peptide</keyword>
<dbReference type="Pfam" id="PF20431">
    <property type="entry name" value="E_motif"/>
    <property type="match status" value="1"/>
</dbReference>
<dbReference type="InterPro" id="IPR011990">
    <property type="entry name" value="TPR-like_helical_dom_sf"/>
</dbReference>
<dbReference type="AlphaFoldDB" id="A0A453P3R0"/>
<dbReference type="Pfam" id="PF01535">
    <property type="entry name" value="PPR"/>
    <property type="match status" value="4"/>
</dbReference>
<feature type="repeat" description="PPR" evidence="3">
    <location>
        <begin position="323"/>
        <end position="357"/>
    </location>
</feature>
<dbReference type="NCBIfam" id="TIGR00756">
    <property type="entry name" value="PPR"/>
    <property type="match status" value="3"/>
</dbReference>
<proteinExistence type="predicted"/>
<evidence type="ECO:0000313" key="4">
    <source>
        <dbReference type="EnsemblPlants" id="AET6Gv20596100.4"/>
    </source>
</evidence>
<evidence type="ECO:0008006" key="6">
    <source>
        <dbReference type="Google" id="ProtNLM"/>
    </source>
</evidence>
<keyword evidence="5" id="KW-1185">Reference proteome</keyword>
<dbReference type="PROSITE" id="PS51375">
    <property type="entry name" value="PPR"/>
    <property type="match status" value="2"/>
</dbReference>
<evidence type="ECO:0000256" key="3">
    <source>
        <dbReference type="PROSITE-ProRule" id="PRU00708"/>
    </source>
</evidence>
<dbReference type="GO" id="GO:0005737">
    <property type="term" value="C:cytoplasm"/>
    <property type="evidence" value="ECO:0007669"/>
    <property type="project" value="UniProtKB-ARBA"/>
</dbReference>
<reference evidence="4" key="4">
    <citation type="submission" date="2019-03" db="UniProtKB">
        <authorList>
            <consortium name="EnsemblPlants"/>
        </authorList>
    </citation>
    <scope>IDENTIFICATION</scope>
</reference>
<dbReference type="Gramene" id="AET6Gv20596100.4">
    <property type="protein sequence ID" value="AET6Gv20596100.4"/>
    <property type="gene ID" value="AET6Gv20596100"/>
</dbReference>
<dbReference type="EnsemblPlants" id="AET6Gv20596100.4">
    <property type="protein sequence ID" value="AET6Gv20596100.4"/>
    <property type="gene ID" value="AET6Gv20596100"/>
</dbReference>
<keyword evidence="1" id="KW-0677">Repeat</keyword>
<dbReference type="Proteomes" id="UP000015105">
    <property type="component" value="Chromosome 6D"/>
</dbReference>
<reference evidence="5" key="1">
    <citation type="journal article" date="2014" name="Science">
        <title>Ancient hybridizations among the ancestral genomes of bread wheat.</title>
        <authorList>
            <consortium name="International Wheat Genome Sequencing Consortium,"/>
            <person name="Marcussen T."/>
            <person name="Sandve S.R."/>
            <person name="Heier L."/>
            <person name="Spannagl M."/>
            <person name="Pfeifer M."/>
            <person name="Jakobsen K.S."/>
            <person name="Wulff B.B."/>
            <person name="Steuernagel B."/>
            <person name="Mayer K.F."/>
            <person name="Olsen O.A."/>
        </authorList>
    </citation>
    <scope>NUCLEOTIDE SEQUENCE [LARGE SCALE GENOMIC DNA]</scope>
    <source>
        <strain evidence="5">cv. AL8/78</strain>
    </source>
</reference>